<dbReference type="AlphaFoldDB" id="A0A381PSY5"/>
<dbReference type="FunFam" id="3.30.1490.20:FF:000009">
    <property type="entry name" value="Glutathione synthetase"/>
    <property type="match status" value="1"/>
</dbReference>
<evidence type="ECO:0000256" key="9">
    <source>
        <dbReference type="ARBA" id="ARBA00023211"/>
    </source>
</evidence>
<dbReference type="Gene3D" id="3.40.50.20">
    <property type="match status" value="1"/>
</dbReference>
<dbReference type="PANTHER" id="PTHR21621:SF4">
    <property type="entry name" value="GLUTATHIONE SYNTHETASE"/>
    <property type="match status" value="1"/>
</dbReference>
<dbReference type="SUPFAM" id="SSF56059">
    <property type="entry name" value="Glutathione synthetase ATP-binding domain-like"/>
    <property type="match status" value="1"/>
</dbReference>
<dbReference type="EMBL" id="UINC01001083">
    <property type="protein sequence ID" value="SUZ70162.1"/>
    <property type="molecule type" value="Genomic_DNA"/>
</dbReference>
<comment type="cofactor">
    <cofactor evidence="2">
        <name>Mg(2+)</name>
        <dbReference type="ChEBI" id="CHEBI:18420"/>
    </cofactor>
</comment>
<keyword evidence="7" id="KW-0067">ATP-binding</keyword>
<protein>
    <recommendedName>
        <fullName evidence="10">ATP-grasp domain-containing protein</fullName>
    </recommendedName>
</protein>
<dbReference type="Gene3D" id="3.30.1490.20">
    <property type="entry name" value="ATP-grasp fold, A domain"/>
    <property type="match status" value="1"/>
</dbReference>
<dbReference type="NCBIfam" id="TIGR01380">
    <property type="entry name" value="glut_syn"/>
    <property type="match status" value="1"/>
</dbReference>
<keyword evidence="4" id="KW-0317">Glutathione biosynthesis</keyword>
<keyword evidence="6" id="KW-0547">Nucleotide-binding</keyword>
<dbReference type="InterPro" id="IPR011761">
    <property type="entry name" value="ATP-grasp"/>
</dbReference>
<dbReference type="InterPro" id="IPR004215">
    <property type="entry name" value="GSHS_N"/>
</dbReference>
<dbReference type="InterPro" id="IPR013815">
    <property type="entry name" value="ATP_grasp_subdomain_1"/>
</dbReference>
<gene>
    <name evidence="11" type="ORF">METZ01_LOCUS23016</name>
</gene>
<dbReference type="GO" id="GO:0005737">
    <property type="term" value="C:cytoplasm"/>
    <property type="evidence" value="ECO:0007669"/>
    <property type="project" value="TreeGrafter"/>
</dbReference>
<evidence type="ECO:0000256" key="3">
    <source>
        <dbReference type="ARBA" id="ARBA00022598"/>
    </source>
</evidence>
<dbReference type="GO" id="GO:0004363">
    <property type="term" value="F:glutathione synthase activity"/>
    <property type="evidence" value="ECO:0007669"/>
    <property type="project" value="InterPro"/>
</dbReference>
<sequence>MCDKSFRLGIVMDPIENIVPKKDSSLAMLLEAERRNYEIHYMLQSDLKLLAGKAIAQTTILSVEDNLEKWYKFGKQQQVNIDELDVILMRKDPPFDMEYIYTTYILERAEINGTLIINKPSSLRDMNEKIYTAWFSDCSPLTLVTRSMNEIRQFVKTHKKIVIKPLDGMGGKSIFVVHHTDKNTNVIIETLTDYGTKFAMAQIYIPEIKEGDKRILLIDGEPIPYCLARIPSAQDNRGNLVMGARGKGKKLTDQDIQICKKIGPVLKENGIVFCGIDVIGDYLTEINSTSPTGIRELDRNFNLNISGMLFDEIEKKLA</sequence>
<evidence type="ECO:0000256" key="4">
    <source>
        <dbReference type="ARBA" id="ARBA00022684"/>
    </source>
</evidence>
<evidence type="ECO:0000259" key="10">
    <source>
        <dbReference type="PROSITE" id="PS50975"/>
    </source>
</evidence>
<evidence type="ECO:0000256" key="6">
    <source>
        <dbReference type="ARBA" id="ARBA00022741"/>
    </source>
</evidence>
<keyword evidence="9" id="KW-0464">Manganese</keyword>
<dbReference type="Pfam" id="PF02955">
    <property type="entry name" value="GSH-S_ATP"/>
    <property type="match status" value="1"/>
</dbReference>
<comment type="cofactor">
    <cofactor evidence="1">
        <name>Mn(2+)</name>
        <dbReference type="ChEBI" id="CHEBI:29035"/>
    </cofactor>
</comment>
<reference evidence="11" key="1">
    <citation type="submission" date="2018-05" db="EMBL/GenBank/DDBJ databases">
        <authorList>
            <person name="Lanie J.A."/>
            <person name="Ng W.-L."/>
            <person name="Kazmierczak K.M."/>
            <person name="Andrzejewski T.M."/>
            <person name="Davidsen T.M."/>
            <person name="Wayne K.J."/>
            <person name="Tettelin H."/>
            <person name="Glass J.I."/>
            <person name="Rusch D."/>
            <person name="Podicherti R."/>
            <person name="Tsui H.-C.T."/>
            <person name="Winkler M.E."/>
        </authorList>
    </citation>
    <scope>NUCLEOTIDE SEQUENCE</scope>
</reference>
<name>A0A381PSY5_9ZZZZ</name>
<keyword evidence="3" id="KW-0436">Ligase</keyword>
<dbReference type="SUPFAM" id="SSF52440">
    <property type="entry name" value="PreATP-grasp domain"/>
    <property type="match status" value="1"/>
</dbReference>
<dbReference type="FunFam" id="3.40.50.20:FF:000009">
    <property type="entry name" value="Glutathione synthetase"/>
    <property type="match status" value="1"/>
</dbReference>
<dbReference type="GO" id="GO:0046872">
    <property type="term" value="F:metal ion binding"/>
    <property type="evidence" value="ECO:0007669"/>
    <property type="project" value="UniProtKB-KW"/>
</dbReference>
<evidence type="ECO:0000256" key="8">
    <source>
        <dbReference type="ARBA" id="ARBA00022842"/>
    </source>
</evidence>
<evidence type="ECO:0000256" key="2">
    <source>
        <dbReference type="ARBA" id="ARBA00001946"/>
    </source>
</evidence>
<keyword evidence="8" id="KW-0460">Magnesium</keyword>
<evidence type="ECO:0000256" key="5">
    <source>
        <dbReference type="ARBA" id="ARBA00022723"/>
    </source>
</evidence>
<evidence type="ECO:0000313" key="11">
    <source>
        <dbReference type="EMBL" id="SUZ70162.1"/>
    </source>
</evidence>
<evidence type="ECO:0000256" key="7">
    <source>
        <dbReference type="ARBA" id="ARBA00022840"/>
    </source>
</evidence>
<dbReference type="PANTHER" id="PTHR21621">
    <property type="entry name" value="RIBOSOMAL PROTEIN S6 MODIFICATION PROTEIN"/>
    <property type="match status" value="1"/>
</dbReference>
<evidence type="ECO:0000256" key="1">
    <source>
        <dbReference type="ARBA" id="ARBA00001936"/>
    </source>
</evidence>
<dbReference type="HAMAP" id="MF_00162">
    <property type="entry name" value="GSH_S"/>
    <property type="match status" value="1"/>
</dbReference>
<dbReference type="NCBIfam" id="NF003573">
    <property type="entry name" value="PRK05246.1"/>
    <property type="match status" value="1"/>
</dbReference>
<dbReference type="InterPro" id="IPR004218">
    <property type="entry name" value="GSHS_ATP-bd"/>
</dbReference>
<dbReference type="InterPro" id="IPR006284">
    <property type="entry name" value="Glut_synth_pro"/>
</dbReference>
<organism evidence="11">
    <name type="scientific">marine metagenome</name>
    <dbReference type="NCBI Taxonomy" id="408172"/>
    <lineage>
        <taxon>unclassified sequences</taxon>
        <taxon>metagenomes</taxon>
        <taxon>ecological metagenomes</taxon>
    </lineage>
</organism>
<proteinExistence type="inferred from homology"/>
<dbReference type="GO" id="GO:0005524">
    <property type="term" value="F:ATP binding"/>
    <property type="evidence" value="ECO:0007669"/>
    <property type="project" value="UniProtKB-KW"/>
</dbReference>
<accession>A0A381PSY5</accession>
<feature type="domain" description="ATP-grasp" evidence="10">
    <location>
        <begin position="129"/>
        <end position="314"/>
    </location>
</feature>
<dbReference type="Pfam" id="PF02951">
    <property type="entry name" value="GSH-S_N"/>
    <property type="match status" value="1"/>
</dbReference>
<dbReference type="Gene3D" id="3.30.470.20">
    <property type="entry name" value="ATP-grasp fold, B domain"/>
    <property type="match status" value="1"/>
</dbReference>
<dbReference type="PROSITE" id="PS50975">
    <property type="entry name" value="ATP_GRASP"/>
    <property type="match status" value="1"/>
</dbReference>
<dbReference type="InterPro" id="IPR016185">
    <property type="entry name" value="PreATP-grasp_dom_sf"/>
</dbReference>
<keyword evidence="5" id="KW-0479">Metal-binding</keyword>